<dbReference type="FunFam" id="3.40.50.720:FF:000084">
    <property type="entry name" value="Short-chain dehydrogenase reductase"/>
    <property type="match status" value="1"/>
</dbReference>
<accession>A0A2T0JXT9</accession>
<reference evidence="4 5" key="1">
    <citation type="submission" date="2018-03" db="EMBL/GenBank/DDBJ databases">
        <title>Genomic Encyclopedia of Archaeal and Bacterial Type Strains, Phase II (KMG-II): from individual species to whole genera.</title>
        <authorList>
            <person name="Goeker M."/>
        </authorList>
    </citation>
    <scope>NUCLEOTIDE SEQUENCE [LARGE SCALE GENOMIC DNA]</scope>
    <source>
        <strain evidence="4 5">DSM 43146</strain>
    </source>
</reference>
<keyword evidence="2" id="KW-0560">Oxidoreductase</keyword>
<dbReference type="PANTHER" id="PTHR43639">
    <property type="entry name" value="OXIDOREDUCTASE, SHORT-CHAIN DEHYDROGENASE/REDUCTASE FAMILY (AFU_ORTHOLOGUE AFUA_5G02870)"/>
    <property type="match status" value="1"/>
</dbReference>
<dbReference type="Proteomes" id="UP000239415">
    <property type="component" value="Unassembled WGS sequence"/>
</dbReference>
<dbReference type="InterPro" id="IPR057326">
    <property type="entry name" value="KR_dom"/>
</dbReference>
<dbReference type="Pfam" id="PF13561">
    <property type="entry name" value="adh_short_C2"/>
    <property type="match status" value="1"/>
</dbReference>
<dbReference type="PROSITE" id="PS00061">
    <property type="entry name" value="ADH_SHORT"/>
    <property type="match status" value="1"/>
</dbReference>
<dbReference type="InterPro" id="IPR036291">
    <property type="entry name" value="NAD(P)-bd_dom_sf"/>
</dbReference>
<dbReference type="PANTHER" id="PTHR43639:SF1">
    <property type="entry name" value="SHORT-CHAIN DEHYDROGENASE_REDUCTASE FAMILY PROTEIN"/>
    <property type="match status" value="1"/>
</dbReference>
<dbReference type="EMBL" id="PVMZ01000026">
    <property type="protein sequence ID" value="PRX12985.1"/>
    <property type="molecule type" value="Genomic_DNA"/>
</dbReference>
<dbReference type="InterPro" id="IPR020904">
    <property type="entry name" value="Sc_DH/Rdtase_CS"/>
</dbReference>
<sequence length="255" mass="26840">MSGALRDKVALVTGGSHGIGRATVERFARDGAVVGVGYGHDEAAARDTVLRIRKDGGRAFAVHTELGTQGDAARFWDAFDEAGREYVPDGRLDILVHNAAKGSFARLADLSEEEFDQVIAVNVKAPFFITKLALPRLRDGGRIINLSSLAATVASPDLLAYGVSKAALNTFTLDLAADLGPRGITVNSVSPGIVMTRNSQYLRDDPELAAQQVARVALGRLGEPEDVAGIIAFLASDEGRWVTGQVIDASGGTAL</sequence>
<evidence type="ECO:0000256" key="2">
    <source>
        <dbReference type="ARBA" id="ARBA00023002"/>
    </source>
</evidence>
<proteinExistence type="inferred from homology"/>
<dbReference type="SMART" id="SM00822">
    <property type="entry name" value="PKS_KR"/>
    <property type="match status" value="1"/>
</dbReference>
<evidence type="ECO:0000313" key="4">
    <source>
        <dbReference type="EMBL" id="PRX12985.1"/>
    </source>
</evidence>
<protein>
    <submittedName>
        <fullName evidence="4">NAD(P)-dependent dehydrogenase (Short-subunit alcohol dehydrogenase family)</fullName>
    </submittedName>
</protein>
<dbReference type="GO" id="GO:0016491">
    <property type="term" value="F:oxidoreductase activity"/>
    <property type="evidence" value="ECO:0007669"/>
    <property type="project" value="UniProtKB-KW"/>
</dbReference>
<dbReference type="AlphaFoldDB" id="A0A2T0JXT9"/>
<dbReference type="PRINTS" id="PR00081">
    <property type="entry name" value="GDHRDH"/>
</dbReference>
<dbReference type="InterPro" id="IPR002347">
    <property type="entry name" value="SDR_fam"/>
</dbReference>
<dbReference type="Gene3D" id="3.40.50.720">
    <property type="entry name" value="NAD(P)-binding Rossmann-like Domain"/>
    <property type="match status" value="1"/>
</dbReference>
<comment type="caution">
    <text evidence="4">The sequence shown here is derived from an EMBL/GenBank/DDBJ whole genome shotgun (WGS) entry which is preliminary data.</text>
</comment>
<organism evidence="4 5">
    <name type="scientific">Actinoplanes italicus</name>
    <dbReference type="NCBI Taxonomy" id="113567"/>
    <lineage>
        <taxon>Bacteria</taxon>
        <taxon>Bacillati</taxon>
        <taxon>Actinomycetota</taxon>
        <taxon>Actinomycetes</taxon>
        <taxon>Micromonosporales</taxon>
        <taxon>Micromonosporaceae</taxon>
        <taxon>Actinoplanes</taxon>
    </lineage>
</organism>
<feature type="domain" description="Ketoreductase" evidence="3">
    <location>
        <begin position="8"/>
        <end position="192"/>
    </location>
</feature>
<evidence type="ECO:0000259" key="3">
    <source>
        <dbReference type="SMART" id="SM00822"/>
    </source>
</evidence>
<dbReference type="PRINTS" id="PR00080">
    <property type="entry name" value="SDRFAMILY"/>
</dbReference>
<comment type="similarity">
    <text evidence="1">Belongs to the short-chain dehydrogenases/reductases (SDR) family.</text>
</comment>
<name>A0A2T0JXT9_9ACTN</name>
<evidence type="ECO:0000313" key="5">
    <source>
        <dbReference type="Proteomes" id="UP000239415"/>
    </source>
</evidence>
<evidence type="ECO:0000256" key="1">
    <source>
        <dbReference type="ARBA" id="ARBA00006484"/>
    </source>
</evidence>
<gene>
    <name evidence="4" type="ORF">CLV67_126110</name>
</gene>
<dbReference type="OrthoDB" id="154414at2"/>
<dbReference type="RefSeq" id="WP_106329296.1">
    <property type="nucleotide sequence ID" value="NZ_BOMO01000151.1"/>
</dbReference>
<keyword evidence="5" id="KW-1185">Reference proteome</keyword>
<dbReference type="SUPFAM" id="SSF51735">
    <property type="entry name" value="NAD(P)-binding Rossmann-fold domains"/>
    <property type="match status" value="1"/>
</dbReference>